<organism evidence="11 12">
    <name type="scientific">Aspergillus saccharolyticus JOP 1030-1</name>
    <dbReference type="NCBI Taxonomy" id="1450539"/>
    <lineage>
        <taxon>Eukaryota</taxon>
        <taxon>Fungi</taxon>
        <taxon>Dikarya</taxon>
        <taxon>Ascomycota</taxon>
        <taxon>Pezizomycotina</taxon>
        <taxon>Eurotiomycetes</taxon>
        <taxon>Eurotiomycetidae</taxon>
        <taxon>Eurotiales</taxon>
        <taxon>Aspergillaceae</taxon>
        <taxon>Aspergillus</taxon>
        <taxon>Aspergillus subgen. Circumdati</taxon>
    </lineage>
</organism>
<dbReference type="InterPro" id="IPR015797">
    <property type="entry name" value="NUDIX_hydrolase-like_dom_sf"/>
</dbReference>
<dbReference type="Pfam" id="PF09297">
    <property type="entry name" value="Zn_ribbon_NUD"/>
    <property type="match status" value="1"/>
</dbReference>
<dbReference type="GO" id="GO:0006742">
    <property type="term" value="P:NADP+ catabolic process"/>
    <property type="evidence" value="ECO:0007669"/>
    <property type="project" value="TreeGrafter"/>
</dbReference>
<keyword evidence="8" id="KW-0520">NAD</keyword>
<dbReference type="AlphaFoldDB" id="A0A318ZDH6"/>
<dbReference type="InterPro" id="IPR020084">
    <property type="entry name" value="NUDIX_hydrolase_CS"/>
</dbReference>
<dbReference type="OrthoDB" id="10249612at2759"/>
<dbReference type="GO" id="GO:0019677">
    <property type="term" value="P:NAD+ catabolic process"/>
    <property type="evidence" value="ECO:0007669"/>
    <property type="project" value="TreeGrafter"/>
</dbReference>
<evidence type="ECO:0000313" key="11">
    <source>
        <dbReference type="EMBL" id="PYH42703.1"/>
    </source>
</evidence>
<dbReference type="Pfam" id="PF09296">
    <property type="entry name" value="NUDIX-like"/>
    <property type="match status" value="1"/>
</dbReference>
<gene>
    <name evidence="11" type="ORF">BP01DRAFT_359167</name>
</gene>
<comment type="similarity">
    <text evidence="3">Belongs to the Nudix hydrolase family. NudC subfamily.</text>
</comment>
<comment type="cofactor">
    <cofactor evidence="1">
        <name>Mg(2+)</name>
        <dbReference type="ChEBI" id="CHEBI:18420"/>
    </cofactor>
</comment>
<dbReference type="InterPro" id="IPR015376">
    <property type="entry name" value="Znr_NADH_PPase"/>
</dbReference>
<feature type="domain" description="Nudix hydrolase" evidence="10">
    <location>
        <begin position="285"/>
        <end position="421"/>
    </location>
</feature>
<dbReference type="Pfam" id="PF00293">
    <property type="entry name" value="NUDIX"/>
    <property type="match status" value="1"/>
</dbReference>
<keyword evidence="12" id="KW-1185">Reference proteome</keyword>
<dbReference type="PROSITE" id="PS00893">
    <property type="entry name" value="NUDIX_BOX"/>
    <property type="match status" value="1"/>
</dbReference>
<dbReference type="GO" id="GO:0035529">
    <property type="term" value="F:NADH pyrophosphatase activity"/>
    <property type="evidence" value="ECO:0007669"/>
    <property type="project" value="TreeGrafter"/>
</dbReference>
<evidence type="ECO:0000256" key="2">
    <source>
        <dbReference type="ARBA" id="ARBA00001947"/>
    </source>
</evidence>
<comment type="cofactor">
    <cofactor evidence="2">
        <name>Zn(2+)</name>
        <dbReference type="ChEBI" id="CHEBI:29105"/>
    </cofactor>
</comment>
<evidence type="ECO:0000256" key="3">
    <source>
        <dbReference type="ARBA" id="ARBA00009595"/>
    </source>
</evidence>
<dbReference type="GO" id="GO:0046872">
    <property type="term" value="F:metal ion binding"/>
    <property type="evidence" value="ECO:0007669"/>
    <property type="project" value="UniProtKB-KW"/>
</dbReference>
<reference evidence="11 12" key="1">
    <citation type="submission" date="2016-12" db="EMBL/GenBank/DDBJ databases">
        <title>The genomes of Aspergillus section Nigri reveals drivers in fungal speciation.</title>
        <authorList>
            <consortium name="DOE Joint Genome Institute"/>
            <person name="Vesth T.C."/>
            <person name="Nybo J."/>
            <person name="Theobald S."/>
            <person name="Brandl J."/>
            <person name="Frisvad J.C."/>
            <person name="Nielsen K.F."/>
            <person name="Lyhne E.K."/>
            <person name="Kogle M.E."/>
            <person name="Kuo A."/>
            <person name="Riley R."/>
            <person name="Clum A."/>
            <person name="Nolan M."/>
            <person name="Lipzen A."/>
            <person name="Salamov A."/>
            <person name="Henrissat B."/>
            <person name="Wiebenga A."/>
            <person name="De Vries R.P."/>
            <person name="Grigoriev I.V."/>
            <person name="Mortensen U.H."/>
            <person name="Andersen M.R."/>
            <person name="Baker S.E."/>
        </authorList>
    </citation>
    <scope>NUCLEOTIDE SEQUENCE [LARGE SCALE GENOMIC DNA]</scope>
    <source>
        <strain evidence="11 12">JOP 1030-1</strain>
    </source>
</reference>
<dbReference type="InterPro" id="IPR050241">
    <property type="entry name" value="NAD-cap_RNA_hydrolase_NudC"/>
</dbReference>
<dbReference type="PROSITE" id="PS51462">
    <property type="entry name" value="NUDIX"/>
    <property type="match status" value="1"/>
</dbReference>
<dbReference type="EMBL" id="KZ821249">
    <property type="protein sequence ID" value="PYH42703.1"/>
    <property type="molecule type" value="Genomic_DNA"/>
</dbReference>
<dbReference type="Gene3D" id="3.90.79.10">
    <property type="entry name" value="Nucleoside Triphosphate Pyrophosphohydrolase"/>
    <property type="match status" value="1"/>
</dbReference>
<dbReference type="CDD" id="cd03429">
    <property type="entry name" value="NUDIX_NADH_pyrophosphatase_Nudt13"/>
    <property type="match status" value="1"/>
</dbReference>
<evidence type="ECO:0000256" key="1">
    <source>
        <dbReference type="ARBA" id="ARBA00001946"/>
    </source>
</evidence>
<dbReference type="PANTHER" id="PTHR42904:SF6">
    <property type="entry name" value="NAD-CAPPED RNA HYDROLASE NUDT12"/>
    <property type="match status" value="1"/>
</dbReference>
<evidence type="ECO:0000256" key="5">
    <source>
        <dbReference type="ARBA" id="ARBA00022723"/>
    </source>
</evidence>
<comment type="catalytic activity">
    <reaction evidence="9">
        <text>a 5'-end NAD(+)-phospho-ribonucleoside in mRNA + H2O = a 5'-end phospho-adenosine-phospho-ribonucleoside in mRNA + beta-nicotinamide D-ribonucleotide + 2 H(+)</text>
        <dbReference type="Rhea" id="RHEA:60876"/>
        <dbReference type="Rhea" id="RHEA-COMP:15698"/>
        <dbReference type="Rhea" id="RHEA-COMP:15719"/>
        <dbReference type="ChEBI" id="CHEBI:14649"/>
        <dbReference type="ChEBI" id="CHEBI:15377"/>
        <dbReference type="ChEBI" id="CHEBI:15378"/>
        <dbReference type="ChEBI" id="CHEBI:144029"/>
        <dbReference type="ChEBI" id="CHEBI:144051"/>
    </reaction>
    <physiologicalReaction direction="left-to-right" evidence="9">
        <dbReference type="Rhea" id="RHEA:60877"/>
    </physiologicalReaction>
</comment>
<dbReference type="GO" id="GO:0005829">
    <property type="term" value="C:cytosol"/>
    <property type="evidence" value="ECO:0007669"/>
    <property type="project" value="TreeGrafter"/>
</dbReference>
<evidence type="ECO:0000256" key="4">
    <source>
        <dbReference type="ARBA" id="ARBA00012381"/>
    </source>
</evidence>
<sequence length="451" mass="49889">MLARQFGRETVNYFSSSPLNRLSFLRSDHPFLSAALKHPSTRFVILKDLAPLTKAPAEPYYARYDEIRTLVPDTIYDKSEEEILKAYDSRKTVAAPIFLGLDESASSSSQQPPNGGEDGEGRLAWKNYAGRPYFALDITPRGSEEQQTLSKKVMEELEAKGLKFLQARVVMSFPANEGMSLPSLPLPLFLSFPRMEKPLVRVIQRMADFLFRLPSVAAIYAQARALIDWNTRNTFCGTCGHRTIAVHSGTKRACPPTDQARVAEGLPAERPACNTRTTISNLSFPRTDPTIIVAVISADARRILLGRSKRFPPNWYSTLAGFIEPAESVEDAVRREVWEEAGVTLSRVVIHSSQPWPYPANLMIGAIAQVSDVEHEKINLEHDPELEDAKWFDVAEVEEALQNGVSALEGGPGPDYKEGGLRLPPPTAIANQLIRAAISIDLLGGDKSSKM</sequence>
<dbReference type="InterPro" id="IPR049734">
    <property type="entry name" value="NudC-like_C"/>
</dbReference>
<dbReference type="FunFam" id="3.90.79.10:FF:000042">
    <property type="entry name" value="Probable NADH pyrophosphatase"/>
    <property type="match status" value="1"/>
</dbReference>
<evidence type="ECO:0000259" key="10">
    <source>
        <dbReference type="PROSITE" id="PS51462"/>
    </source>
</evidence>
<dbReference type="STRING" id="1450539.A0A318ZDH6"/>
<dbReference type="RefSeq" id="XP_025428685.1">
    <property type="nucleotide sequence ID" value="XM_025575613.1"/>
</dbReference>
<evidence type="ECO:0000313" key="12">
    <source>
        <dbReference type="Proteomes" id="UP000248349"/>
    </source>
</evidence>
<keyword evidence="7" id="KW-0460">Magnesium</keyword>
<evidence type="ECO:0000256" key="7">
    <source>
        <dbReference type="ARBA" id="ARBA00022842"/>
    </source>
</evidence>
<dbReference type="GeneID" id="37076841"/>
<dbReference type="GO" id="GO:0005777">
    <property type="term" value="C:peroxisome"/>
    <property type="evidence" value="ECO:0007669"/>
    <property type="project" value="TreeGrafter"/>
</dbReference>
<dbReference type="Proteomes" id="UP000248349">
    <property type="component" value="Unassembled WGS sequence"/>
</dbReference>
<evidence type="ECO:0000256" key="6">
    <source>
        <dbReference type="ARBA" id="ARBA00022801"/>
    </source>
</evidence>
<keyword evidence="5" id="KW-0479">Metal-binding</keyword>
<dbReference type="EC" id="3.6.1.22" evidence="4"/>
<proteinExistence type="inferred from homology"/>
<dbReference type="SUPFAM" id="SSF55811">
    <property type="entry name" value="Nudix"/>
    <property type="match status" value="1"/>
</dbReference>
<dbReference type="Gene3D" id="3.90.79.20">
    <property type="match status" value="1"/>
</dbReference>
<name>A0A318ZDH6_9EURO</name>
<dbReference type="InterPro" id="IPR015375">
    <property type="entry name" value="NADH_PPase-like_N"/>
</dbReference>
<dbReference type="InterPro" id="IPR000086">
    <property type="entry name" value="NUDIX_hydrolase_dom"/>
</dbReference>
<protein>
    <recommendedName>
        <fullName evidence="4">NAD(+) diphosphatase</fullName>
        <ecNumber evidence="4">3.6.1.22</ecNumber>
    </recommendedName>
</protein>
<accession>A0A318ZDH6</accession>
<dbReference type="PANTHER" id="PTHR42904">
    <property type="entry name" value="NUDIX HYDROLASE, NUDC SUBFAMILY"/>
    <property type="match status" value="1"/>
</dbReference>
<evidence type="ECO:0000256" key="9">
    <source>
        <dbReference type="ARBA" id="ARBA00023679"/>
    </source>
</evidence>
<keyword evidence="6" id="KW-0378">Hydrolase</keyword>
<evidence type="ECO:0000256" key="8">
    <source>
        <dbReference type="ARBA" id="ARBA00023027"/>
    </source>
</evidence>